<dbReference type="SUPFAM" id="SSF53597">
    <property type="entry name" value="Dihydrofolate reductase-like"/>
    <property type="match status" value="1"/>
</dbReference>
<dbReference type="GO" id="GO:0004799">
    <property type="term" value="F:thymidylate synthase activity"/>
    <property type="evidence" value="ECO:0007669"/>
    <property type="project" value="UniProtKB-EC"/>
</dbReference>
<evidence type="ECO:0000256" key="12">
    <source>
        <dbReference type="RuleBase" id="RU004474"/>
    </source>
</evidence>
<dbReference type="PROSITE" id="PS00075">
    <property type="entry name" value="DHFR_1"/>
    <property type="match status" value="1"/>
</dbReference>
<evidence type="ECO:0000256" key="4">
    <source>
        <dbReference type="ARBA" id="ARBA00019798"/>
    </source>
</evidence>
<dbReference type="PROSITE" id="PS51330">
    <property type="entry name" value="DHFR_2"/>
    <property type="match status" value="1"/>
</dbReference>
<dbReference type="InterPro" id="IPR012259">
    <property type="entry name" value="DHFR"/>
</dbReference>
<evidence type="ECO:0000313" key="14">
    <source>
        <dbReference type="EMBL" id="CAE2269555.1"/>
    </source>
</evidence>
<evidence type="ECO:0000256" key="10">
    <source>
        <dbReference type="ARBA" id="ARBA00023002"/>
    </source>
</evidence>
<evidence type="ECO:0000256" key="8">
    <source>
        <dbReference type="ARBA" id="ARBA00022727"/>
    </source>
</evidence>
<dbReference type="CDD" id="cd00209">
    <property type="entry name" value="DHFR"/>
    <property type="match status" value="1"/>
</dbReference>
<dbReference type="EMBL" id="HBKQ01045163">
    <property type="protein sequence ID" value="CAE2269555.1"/>
    <property type="molecule type" value="Transcribed_RNA"/>
</dbReference>
<reference evidence="14" key="1">
    <citation type="submission" date="2021-01" db="EMBL/GenBank/DDBJ databases">
        <authorList>
            <person name="Corre E."/>
            <person name="Pelletier E."/>
            <person name="Niang G."/>
            <person name="Scheremetjew M."/>
            <person name="Finn R."/>
            <person name="Kale V."/>
            <person name="Holt S."/>
            <person name="Cochrane G."/>
            <person name="Meng A."/>
            <person name="Brown T."/>
            <person name="Cohen L."/>
        </authorList>
    </citation>
    <scope>NUCLEOTIDE SEQUENCE</scope>
    <source>
        <strain evidence="14">Isolate 1302-5</strain>
    </source>
</reference>
<name>A0A7S4JP14_9STRA</name>
<dbReference type="GO" id="GO:0006730">
    <property type="term" value="P:one-carbon metabolic process"/>
    <property type="evidence" value="ECO:0007669"/>
    <property type="project" value="UniProtKB-KW"/>
</dbReference>
<dbReference type="PANTHER" id="PTHR48069:SF3">
    <property type="entry name" value="DIHYDROFOLATE REDUCTASE"/>
    <property type="match status" value="1"/>
</dbReference>
<organism evidence="14">
    <name type="scientific">Odontella aurita</name>
    <dbReference type="NCBI Taxonomy" id="265563"/>
    <lineage>
        <taxon>Eukaryota</taxon>
        <taxon>Sar</taxon>
        <taxon>Stramenopiles</taxon>
        <taxon>Ochrophyta</taxon>
        <taxon>Bacillariophyta</taxon>
        <taxon>Mediophyceae</taxon>
        <taxon>Biddulphiophycidae</taxon>
        <taxon>Eupodiscales</taxon>
        <taxon>Odontellaceae</taxon>
        <taxon>Odontella</taxon>
    </lineage>
</organism>
<dbReference type="EC" id="1.5.1.3" evidence="3"/>
<dbReference type="Gene3D" id="3.40.430.10">
    <property type="entry name" value="Dihydrofolate Reductase, subunit A"/>
    <property type="match status" value="1"/>
</dbReference>
<accession>A0A7S4JP14</accession>
<evidence type="ECO:0000256" key="2">
    <source>
        <dbReference type="ARBA" id="ARBA00011947"/>
    </source>
</evidence>
<evidence type="ECO:0000256" key="11">
    <source>
        <dbReference type="ARBA" id="ARBA00025154"/>
    </source>
</evidence>
<keyword evidence="9" id="KW-0521">NADP</keyword>
<dbReference type="InterPro" id="IPR017925">
    <property type="entry name" value="DHFR_CS"/>
</dbReference>
<evidence type="ECO:0000256" key="5">
    <source>
        <dbReference type="ARBA" id="ARBA00022563"/>
    </source>
</evidence>
<keyword evidence="8" id="KW-0545">Nucleotide biosynthesis</keyword>
<evidence type="ECO:0000259" key="13">
    <source>
        <dbReference type="PROSITE" id="PS51330"/>
    </source>
</evidence>
<proteinExistence type="inferred from homology"/>
<dbReference type="PANTHER" id="PTHR48069">
    <property type="entry name" value="DIHYDROFOLATE REDUCTASE"/>
    <property type="match status" value="1"/>
</dbReference>
<keyword evidence="7" id="KW-0808">Transferase</keyword>
<feature type="domain" description="DHFR" evidence="13">
    <location>
        <begin position="72"/>
        <end position="266"/>
    </location>
</feature>
<dbReference type="GO" id="GO:0046452">
    <property type="term" value="P:dihydrofolate metabolic process"/>
    <property type="evidence" value="ECO:0007669"/>
    <property type="project" value="TreeGrafter"/>
</dbReference>
<dbReference type="PRINTS" id="PR00070">
    <property type="entry name" value="DHFR"/>
</dbReference>
<keyword evidence="10" id="KW-0560">Oxidoreductase</keyword>
<sequence>MNGFCSCPTRKLFIRVNPVKECIGFPRSYVRELPWSSRSSVKKQWADPAECRSCFQSKVVDCEINNSTVPKRFGIVAAMSRNRVIGVGGKLPWSIPEDWSYFESLTRDKVLIIGKRTFLEDETGKHMSHVRRCIVVSGTAVRAEYPKDIIIARNFLQALSLAKDLEDENCTEECKIDCWVGGGQRLYEEALGHVGAHELHLTTVQTDIDVVQSKTDLGNGYPLPVAMFPAKYRWDNHFKQIGQWQGEESGSISSSRLKYFFTVYERMS</sequence>
<dbReference type="InterPro" id="IPR024072">
    <property type="entry name" value="DHFR-like_dom_sf"/>
</dbReference>
<dbReference type="InterPro" id="IPR001796">
    <property type="entry name" value="DHFR_dom"/>
</dbReference>
<dbReference type="UniPathway" id="UPA00077">
    <property type="reaction ID" value="UER00158"/>
</dbReference>
<evidence type="ECO:0000256" key="9">
    <source>
        <dbReference type="ARBA" id="ARBA00022857"/>
    </source>
</evidence>
<dbReference type="GO" id="GO:0004146">
    <property type="term" value="F:dihydrofolate reductase activity"/>
    <property type="evidence" value="ECO:0007669"/>
    <property type="project" value="UniProtKB-EC"/>
</dbReference>
<evidence type="ECO:0000256" key="7">
    <source>
        <dbReference type="ARBA" id="ARBA00022679"/>
    </source>
</evidence>
<gene>
    <name evidence="14" type="ORF">OAUR00152_LOCUS31155</name>
</gene>
<comment type="pathway">
    <text evidence="1">Cofactor biosynthesis; tetrahydrofolate biosynthesis; 5,6,7,8-tetrahydrofolate from 7,8-dihydrofolate: step 1/1.</text>
</comment>
<keyword evidence="5" id="KW-0554">One-carbon metabolism</keyword>
<dbReference type="GO" id="GO:0046654">
    <property type="term" value="P:tetrahydrofolate biosynthetic process"/>
    <property type="evidence" value="ECO:0007669"/>
    <property type="project" value="UniProtKB-UniPathway"/>
</dbReference>
<comment type="function">
    <text evidence="11">Bifunctional enzyme. Involved in de novo dTMP biosynthesis. Key enzyme in folate metabolism. Catalyzes an essential reaction for de novo glycine and purine synthesis, DNA precursor synthesis, and for the conversion of dUMP to dTMP.</text>
</comment>
<evidence type="ECO:0000256" key="6">
    <source>
        <dbReference type="ARBA" id="ARBA00022603"/>
    </source>
</evidence>
<evidence type="ECO:0000256" key="1">
    <source>
        <dbReference type="ARBA" id="ARBA00004903"/>
    </source>
</evidence>
<dbReference type="GO" id="GO:0032259">
    <property type="term" value="P:methylation"/>
    <property type="evidence" value="ECO:0007669"/>
    <property type="project" value="UniProtKB-KW"/>
</dbReference>
<dbReference type="Pfam" id="PF00186">
    <property type="entry name" value="DHFR_1"/>
    <property type="match status" value="1"/>
</dbReference>
<keyword evidence="6" id="KW-0489">Methyltransferase</keyword>
<evidence type="ECO:0000256" key="3">
    <source>
        <dbReference type="ARBA" id="ARBA00012856"/>
    </source>
</evidence>
<comment type="similarity">
    <text evidence="12">Belongs to the dihydrofolate reductase family.</text>
</comment>
<dbReference type="GO" id="GO:0050661">
    <property type="term" value="F:NADP binding"/>
    <property type="evidence" value="ECO:0007669"/>
    <property type="project" value="InterPro"/>
</dbReference>
<protein>
    <recommendedName>
        <fullName evidence="4">Bifunctional dihydrofolate reductase-thymidylate synthase</fullName>
        <ecNumber evidence="3">1.5.1.3</ecNumber>
        <ecNumber evidence="2">2.1.1.45</ecNumber>
    </recommendedName>
</protein>
<dbReference type="GO" id="GO:0005739">
    <property type="term" value="C:mitochondrion"/>
    <property type="evidence" value="ECO:0007669"/>
    <property type="project" value="TreeGrafter"/>
</dbReference>
<dbReference type="GO" id="GO:0046655">
    <property type="term" value="P:folic acid metabolic process"/>
    <property type="evidence" value="ECO:0007669"/>
    <property type="project" value="TreeGrafter"/>
</dbReference>
<dbReference type="EC" id="2.1.1.45" evidence="2"/>
<dbReference type="GO" id="GO:0009165">
    <property type="term" value="P:nucleotide biosynthetic process"/>
    <property type="evidence" value="ECO:0007669"/>
    <property type="project" value="UniProtKB-KW"/>
</dbReference>
<dbReference type="AlphaFoldDB" id="A0A7S4JP14"/>